<feature type="signal peptide" evidence="1">
    <location>
        <begin position="1"/>
        <end position="35"/>
    </location>
</feature>
<evidence type="ECO:0000313" key="3">
    <source>
        <dbReference type="Proteomes" id="UP000238348"/>
    </source>
</evidence>
<dbReference type="OrthoDB" id="5515390at2"/>
<reference evidence="2 3" key="1">
    <citation type="submission" date="2015-09" db="EMBL/GenBank/DDBJ databases">
        <title>Sorangium comparison.</title>
        <authorList>
            <person name="Zaburannyi N."/>
            <person name="Bunk B."/>
            <person name="Overmann J."/>
            <person name="Mueller R."/>
        </authorList>
    </citation>
    <scope>NUCLEOTIDE SEQUENCE [LARGE SCALE GENOMIC DNA]</scope>
    <source>
        <strain evidence="2 3">So ce26</strain>
    </source>
</reference>
<dbReference type="EMBL" id="CP012673">
    <property type="protein sequence ID" value="AUX41217.1"/>
    <property type="molecule type" value="Genomic_DNA"/>
</dbReference>
<sequence>MPTVTSPRLRRAAARAARSRLVAALARSLAAAALAAPAAGCLVLSTPEYEEPTQTAPVLMATSPDVFRPIYITELIKSQKIIDFDTTVQSEDNGDPVQVRFYINYGVRDREKRPFWDETNPEPVGTGTLADGRRSFRIRWYYKSLPGDGMWQTAADKCHTLTMMASHGFNLCGCPKDPRDMGWLTWQLIDCDPNEIRDPSNPDDLGCPTSCPALECTPATADEPSNCLRCEDPSLHDEDCEPE</sequence>
<keyword evidence="1" id="KW-0732">Signal</keyword>
<organism evidence="2 3">
    <name type="scientific">Sorangium cellulosum</name>
    <name type="common">Polyangium cellulosum</name>
    <dbReference type="NCBI Taxonomy" id="56"/>
    <lineage>
        <taxon>Bacteria</taxon>
        <taxon>Pseudomonadati</taxon>
        <taxon>Myxococcota</taxon>
        <taxon>Polyangia</taxon>
        <taxon>Polyangiales</taxon>
        <taxon>Polyangiaceae</taxon>
        <taxon>Sorangium</taxon>
    </lineage>
</organism>
<evidence type="ECO:0000256" key="1">
    <source>
        <dbReference type="SAM" id="SignalP"/>
    </source>
</evidence>
<dbReference type="Proteomes" id="UP000238348">
    <property type="component" value="Chromosome"/>
</dbReference>
<dbReference type="AlphaFoldDB" id="A0A2L0EPH1"/>
<evidence type="ECO:0000313" key="2">
    <source>
        <dbReference type="EMBL" id="AUX41217.1"/>
    </source>
</evidence>
<feature type="chain" id="PRO_5014752786" description="Secreted protein" evidence="1">
    <location>
        <begin position="36"/>
        <end position="243"/>
    </location>
</feature>
<name>A0A2L0EPH1_SORCE</name>
<proteinExistence type="predicted"/>
<accession>A0A2L0EPH1</accession>
<protein>
    <recommendedName>
        <fullName evidence="4">Secreted protein</fullName>
    </recommendedName>
</protein>
<gene>
    <name evidence="2" type="ORF">SOCE26_026270</name>
</gene>
<evidence type="ECO:0008006" key="4">
    <source>
        <dbReference type="Google" id="ProtNLM"/>
    </source>
</evidence>